<accession>A0ABP0U7X2</accession>
<organism evidence="2 3">
    <name type="scientific">Sphagnum troendelagicum</name>
    <dbReference type="NCBI Taxonomy" id="128251"/>
    <lineage>
        <taxon>Eukaryota</taxon>
        <taxon>Viridiplantae</taxon>
        <taxon>Streptophyta</taxon>
        <taxon>Embryophyta</taxon>
        <taxon>Bryophyta</taxon>
        <taxon>Sphagnophytina</taxon>
        <taxon>Sphagnopsida</taxon>
        <taxon>Sphagnales</taxon>
        <taxon>Sphagnaceae</taxon>
        <taxon>Sphagnum</taxon>
    </lineage>
</organism>
<evidence type="ECO:0000313" key="2">
    <source>
        <dbReference type="EMBL" id="CAK9215101.1"/>
    </source>
</evidence>
<name>A0ABP0U7X2_9BRYO</name>
<gene>
    <name evidence="2" type="ORF">CSSPTR1EN2_LOCUS12563</name>
</gene>
<sequence length="75" mass="8294">MVGGELCDEEAQNLMDLVEEVAQPIPQKIKKKKTRKDEVGLSKAKAHEKTPSFIKQTKGVDEMNVGSPMKTPTIL</sequence>
<feature type="compositionally biased region" description="Basic and acidic residues" evidence="1">
    <location>
        <begin position="35"/>
        <end position="50"/>
    </location>
</feature>
<feature type="region of interest" description="Disordered" evidence="1">
    <location>
        <begin position="28"/>
        <end position="75"/>
    </location>
</feature>
<dbReference type="EMBL" id="OZ019894">
    <property type="protein sequence ID" value="CAK9215101.1"/>
    <property type="molecule type" value="Genomic_DNA"/>
</dbReference>
<keyword evidence="3" id="KW-1185">Reference proteome</keyword>
<evidence type="ECO:0000256" key="1">
    <source>
        <dbReference type="SAM" id="MobiDB-lite"/>
    </source>
</evidence>
<proteinExistence type="predicted"/>
<dbReference type="Proteomes" id="UP001497512">
    <property type="component" value="Chromosome 2"/>
</dbReference>
<evidence type="ECO:0000313" key="3">
    <source>
        <dbReference type="Proteomes" id="UP001497512"/>
    </source>
</evidence>
<protein>
    <submittedName>
        <fullName evidence="2">Uncharacterized protein</fullName>
    </submittedName>
</protein>
<reference evidence="2" key="1">
    <citation type="submission" date="2024-02" db="EMBL/GenBank/DDBJ databases">
        <authorList>
            <consortium name="ELIXIR-Norway"/>
            <consortium name="Elixir Norway"/>
        </authorList>
    </citation>
    <scope>NUCLEOTIDE SEQUENCE</scope>
</reference>